<dbReference type="SUPFAM" id="SSF53822">
    <property type="entry name" value="Periplasmic binding protein-like I"/>
    <property type="match status" value="1"/>
</dbReference>
<keyword evidence="1" id="KW-0805">Transcription regulation</keyword>
<dbReference type="PROSITE" id="PS50932">
    <property type="entry name" value="HTH_LACI_2"/>
    <property type="match status" value="1"/>
</dbReference>
<dbReference type="InterPro" id="IPR010982">
    <property type="entry name" value="Lambda_DNA-bd_dom_sf"/>
</dbReference>
<dbReference type="InterPro" id="IPR046335">
    <property type="entry name" value="LacI/GalR-like_sensor"/>
</dbReference>
<dbReference type="EMBL" id="JAXQNN010000002">
    <property type="protein sequence ID" value="MDZ5711801.1"/>
    <property type="molecule type" value="Genomic_DNA"/>
</dbReference>
<evidence type="ECO:0000256" key="1">
    <source>
        <dbReference type="ARBA" id="ARBA00023015"/>
    </source>
</evidence>
<keyword evidence="3" id="KW-0804">Transcription</keyword>
<dbReference type="GO" id="GO:0003677">
    <property type="term" value="F:DNA binding"/>
    <property type="evidence" value="ECO:0007669"/>
    <property type="project" value="UniProtKB-KW"/>
</dbReference>
<evidence type="ECO:0000313" key="6">
    <source>
        <dbReference type="Proteomes" id="UP001292084"/>
    </source>
</evidence>
<dbReference type="Gene3D" id="1.10.260.40">
    <property type="entry name" value="lambda repressor-like DNA-binding domains"/>
    <property type="match status" value="1"/>
</dbReference>
<sequence>MTVTIKDIAREANVSFSTVSKALNDSPLVKEPTKQRILALAKEMGYEINTSAKILATGKSNAVGIYCPEITDQQYAVYVLEVSRELRQRGFLPCISSSSYDDAKEMFSRLKVACVIVADDQEIQFPNTDFVYHPFSGNADDQEKNHYTLKRDAALKAASLLNHSGHRTALILSEFHSDWLYRTLKRDSEFNTINHLQVNNNDIDRLYTSLKNTLDQTIPDAIICSSRNLAELTFVVGKSLGLKIPEDCSVIAFDGNVSSDSPVSLFGYSSKKMAAATADYVYAVINKREYHYVNLNPEMTLNYTVKL</sequence>
<dbReference type="InterPro" id="IPR028082">
    <property type="entry name" value="Peripla_BP_I"/>
</dbReference>
<dbReference type="CDD" id="cd01392">
    <property type="entry name" value="HTH_LacI"/>
    <property type="match status" value="1"/>
</dbReference>
<evidence type="ECO:0000259" key="4">
    <source>
        <dbReference type="PROSITE" id="PS50932"/>
    </source>
</evidence>
<keyword evidence="6" id="KW-1185">Reference proteome</keyword>
<gene>
    <name evidence="5" type="ORF">UFB30_06155</name>
</gene>
<proteinExistence type="predicted"/>
<dbReference type="RefSeq" id="WP_322420806.1">
    <property type="nucleotide sequence ID" value="NZ_JAXQNN010000002.1"/>
</dbReference>
<dbReference type="SUPFAM" id="SSF47413">
    <property type="entry name" value="lambda repressor-like DNA-binding domains"/>
    <property type="match status" value="1"/>
</dbReference>
<feature type="domain" description="HTH lacI-type" evidence="4">
    <location>
        <begin position="3"/>
        <end position="57"/>
    </location>
</feature>
<organism evidence="5 6">
    <name type="scientific">Jeotgalibacillus haloalkalitolerans</name>
    <dbReference type="NCBI Taxonomy" id="3104292"/>
    <lineage>
        <taxon>Bacteria</taxon>
        <taxon>Bacillati</taxon>
        <taxon>Bacillota</taxon>
        <taxon>Bacilli</taxon>
        <taxon>Bacillales</taxon>
        <taxon>Caryophanaceae</taxon>
        <taxon>Jeotgalibacillus</taxon>
    </lineage>
</organism>
<dbReference type="PANTHER" id="PTHR30146">
    <property type="entry name" value="LACI-RELATED TRANSCRIPTIONAL REPRESSOR"/>
    <property type="match status" value="1"/>
</dbReference>
<dbReference type="InterPro" id="IPR000843">
    <property type="entry name" value="HTH_LacI"/>
</dbReference>
<dbReference type="Pfam" id="PF13377">
    <property type="entry name" value="Peripla_BP_3"/>
    <property type="match status" value="1"/>
</dbReference>
<dbReference type="PANTHER" id="PTHR30146:SF109">
    <property type="entry name" value="HTH-TYPE TRANSCRIPTIONAL REGULATOR GALS"/>
    <property type="match status" value="1"/>
</dbReference>
<reference evidence="5 6" key="1">
    <citation type="submission" date="2023-12" db="EMBL/GenBank/DDBJ databases">
        <title>Jeotgalibacillus haloalkaliphilus sp. nov., a novel salt-tolerant bacteria, isolated from the estuary of the Fenhe River into the Yellow River.</title>
        <authorList>
            <person name="Li Y."/>
        </authorList>
    </citation>
    <scope>NUCLEOTIDE SEQUENCE [LARGE SCALE GENOMIC DNA]</scope>
    <source>
        <strain evidence="5 6">HH7-29</strain>
    </source>
</reference>
<evidence type="ECO:0000256" key="2">
    <source>
        <dbReference type="ARBA" id="ARBA00023125"/>
    </source>
</evidence>
<evidence type="ECO:0000256" key="3">
    <source>
        <dbReference type="ARBA" id="ARBA00023163"/>
    </source>
</evidence>
<protein>
    <submittedName>
        <fullName evidence="5">LacI family DNA-binding transcriptional regulator</fullName>
    </submittedName>
</protein>
<dbReference type="SMART" id="SM00354">
    <property type="entry name" value="HTH_LACI"/>
    <property type="match status" value="1"/>
</dbReference>
<dbReference type="Gene3D" id="3.40.50.2300">
    <property type="match status" value="2"/>
</dbReference>
<dbReference type="PROSITE" id="PS00356">
    <property type="entry name" value="HTH_LACI_1"/>
    <property type="match status" value="1"/>
</dbReference>
<name>A0ABU5KKM6_9BACL</name>
<keyword evidence="2 5" id="KW-0238">DNA-binding</keyword>
<dbReference type="Pfam" id="PF00356">
    <property type="entry name" value="LacI"/>
    <property type="match status" value="1"/>
</dbReference>
<comment type="caution">
    <text evidence="5">The sequence shown here is derived from an EMBL/GenBank/DDBJ whole genome shotgun (WGS) entry which is preliminary data.</text>
</comment>
<dbReference type="PRINTS" id="PR00036">
    <property type="entry name" value="HTHLACI"/>
</dbReference>
<evidence type="ECO:0000313" key="5">
    <source>
        <dbReference type="EMBL" id="MDZ5711801.1"/>
    </source>
</evidence>
<accession>A0ABU5KKM6</accession>
<dbReference type="Proteomes" id="UP001292084">
    <property type="component" value="Unassembled WGS sequence"/>
</dbReference>